<gene>
    <name evidence="2" type="ORF">TRSC58_02537</name>
</gene>
<organism evidence="2 3">
    <name type="scientific">Trypanosoma rangeli SC58</name>
    <dbReference type="NCBI Taxonomy" id="429131"/>
    <lineage>
        <taxon>Eukaryota</taxon>
        <taxon>Discoba</taxon>
        <taxon>Euglenozoa</taxon>
        <taxon>Kinetoplastea</taxon>
        <taxon>Metakinetoplastina</taxon>
        <taxon>Trypanosomatida</taxon>
        <taxon>Trypanosomatidae</taxon>
        <taxon>Trypanosoma</taxon>
        <taxon>Herpetosoma</taxon>
    </lineage>
</organism>
<dbReference type="OrthoDB" id="244310at2759"/>
<protein>
    <submittedName>
        <fullName evidence="2">Uncharacterized protein</fullName>
    </submittedName>
</protein>
<feature type="compositionally biased region" description="Low complexity" evidence="1">
    <location>
        <begin position="278"/>
        <end position="287"/>
    </location>
</feature>
<comment type="caution">
    <text evidence="2">The sequence shown here is derived from an EMBL/GenBank/DDBJ whole genome shotgun (WGS) entry which is preliminary data.</text>
</comment>
<name>A0A061J4E3_TRYRA</name>
<reference evidence="2 3" key="1">
    <citation type="submission" date="2013-07" db="EMBL/GenBank/DDBJ databases">
        <authorList>
            <person name="Stoco P.H."/>
            <person name="Wagner G."/>
            <person name="Gerber A."/>
            <person name="Zaha A."/>
            <person name="Thompson C."/>
            <person name="Bartholomeu D.C."/>
            <person name="Luckemeyer D.D."/>
            <person name="Bahia D."/>
            <person name="Loreto E."/>
            <person name="Prestes E.B."/>
            <person name="Lima F.M."/>
            <person name="Rodrigues-Luiz G."/>
            <person name="Vallejo G.A."/>
            <person name="Filho J.F."/>
            <person name="Monteiro K.M."/>
            <person name="Tyler K.M."/>
            <person name="de Almeida L.G."/>
            <person name="Ortiz M.F."/>
            <person name="Siervo M.A."/>
            <person name="de Moraes M.H."/>
            <person name="Cunha O.L."/>
            <person name="Mendonca-Neto R."/>
            <person name="Silva R."/>
            <person name="Teixeira S.M."/>
            <person name="Murta S.M."/>
            <person name="Sincero T.C."/>
            <person name="Mendes T.A."/>
            <person name="Urmenyi T.P."/>
            <person name="Silva V.G."/>
            <person name="da Rocha W.D."/>
            <person name="Andersson B."/>
            <person name="Romanha A.J."/>
            <person name="Steindel M."/>
            <person name="de Vasconcelos A.T."/>
            <person name="Grisard E.C."/>
        </authorList>
    </citation>
    <scope>NUCLEOTIDE SEQUENCE [LARGE SCALE GENOMIC DNA]</scope>
    <source>
        <strain evidence="2 3">SC58</strain>
    </source>
</reference>
<feature type="compositionally biased region" description="Basic and acidic residues" evidence="1">
    <location>
        <begin position="321"/>
        <end position="344"/>
    </location>
</feature>
<keyword evidence="3" id="KW-1185">Reference proteome</keyword>
<dbReference type="Proteomes" id="UP000031737">
    <property type="component" value="Unassembled WGS sequence"/>
</dbReference>
<dbReference type="EMBL" id="AUPL01002537">
    <property type="protein sequence ID" value="ESL09739.1"/>
    <property type="molecule type" value="Genomic_DNA"/>
</dbReference>
<feature type="region of interest" description="Disordered" evidence="1">
    <location>
        <begin position="267"/>
        <end position="287"/>
    </location>
</feature>
<evidence type="ECO:0000256" key="1">
    <source>
        <dbReference type="SAM" id="MobiDB-lite"/>
    </source>
</evidence>
<dbReference type="VEuPathDB" id="TriTrypDB:TRSC58_02537"/>
<evidence type="ECO:0000313" key="2">
    <source>
        <dbReference type="EMBL" id="ESL09739.1"/>
    </source>
</evidence>
<feature type="region of interest" description="Disordered" evidence="1">
    <location>
        <begin position="77"/>
        <end position="100"/>
    </location>
</feature>
<sequence>MNAEDALIPWTAQRILPCLDLNPEYRADLLAAASRLPDVASRTLLCPLFSHRLLHQLTHSSAFGILSLMCSHALTHQRRHEEETRGSSWNGDKNSGKGTEDEVTFAATITSSVLENSMVNLEAALVPLIGDSQEHLLTTLKKRLRGREQNVFGVNFNDEGRPFMPGRKRISLVPQGKTMEKTREQVTLPYRHILSRAMASETNVAQSASVYDRRELLGRLGDTPVPFQVRSREEVRQQLRGQKALETSMTVVLPDHTVPLPLWKRQGKEMEEDTEQETSTVPPTTVTSTASIFAQGPFVNATWVNEGELVLVNGRLVHRDTRKQSESGTKEEKTSVLATEREVGPMETSESTKLGKRKNSTAESAQKKRRPKDGCGSSTSSGIGTVSAQGVPLKSREELLVLVRSLQVSDVLRAAFLIGLNDNETSNMEKE</sequence>
<dbReference type="AlphaFoldDB" id="A0A061J4E3"/>
<feature type="region of interest" description="Disordered" evidence="1">
    <location>
        <begin position="321"/>
        <end position="389"/>
    </location>
</feature>
<accession>A0A061J4E3</accession>
<proteinExistence type="predicted"/>
<feature type="compositionally biased region" description="Low complexity" evidence="1">
    <location>
        <begin position="374"/>
        <end position="387"/>
    </location>
</feature>
<evidence type="ECO:0000313" key="3">
    <source>
        <dbReference type="Proteomes" id="UP000031737"/>
    </source>
</evidence>